<accession>A0A133VA10</accession>
<evidence type="ECO:0000313" key="3">
    <source>
        <dbReference type="Proteomes" id="UP000070565"/>
    </source>
</evidence>
<dbReference type="GO" id="GO:0008270">
    <property type="term" value="F:zinc ion binding"/>
    <property type="evidence" value="ECO:0007669"/>
    <property type="project" value="InterPro"/>
</dbReference>
<dbReference type="EMBL" id="LHXZ01000024">
    <property type="protein sequence ID" value="KXB03227.1"/>
    <property type="molecule type" value="Genomic_DNA"/>
</dbReference>
<dbReference type="InterPro" id="IPR023509">
    <property type="entry name" value="DTD-like_sf"/>
</dbReference>
<dbReference type="InterPro" id="IPR015011">
    <property type="entry name" value="Threonyl-tRNA_syn_edit_dom_arc"/>
</dbReference>
<comment type="caution">
    <text evidence="2">The sequence shown here is derived from an EMBL/GenBank/DDBJ whole genome shotgun (WGS) entry which is preliminary data.</text>
</comment>
<dbReference type="Pfam" id="PF08915">
    <property type="entry name" value="tRNA-Thr_ED"/>
    <property type="match status" value="1"/>
</dbReference>
<proteinExistence type="predicted"/>
<protein>
    <recommendedName>
        <fullName evidence="1">Threonyl-tRNA synthetase editing domain-containing protein</fullName>
    </recommendedName>
</protein>
<dbReference type="GO" id="GO:0005737">
    <property type="term" value="C:cytoplasm"/>
    <property type="evidence" value="ECO:0007669"/>
    <property type="project" value="InterPro"/>
</dbReference>
<feature type="domain" description="Threonyl-tRNA synthetase editing" evidence="1">
    <location>
        <begin position="1"/>
        <end position="139"/>
    </location>
</feature>
<keyword evidence="3" id="KW-1185">Reference proteome</keyword>
<evidence type="ECO:0000259" key="1">
    <source>
        <dbReference type="Pfam" id="PF08915"/>
    </source>
</evidence>
<reference evidence="2 3" key="1">
    <citation type="journal article" date="2016" name="Sci. Rep.">
        <title>Metabolic traits of an uncultured archaeal lineage -MSBL1- from brine pools of the Red Sea.</title>
        <authorList>
            <person name="Mwirichia R."/>
            <person name="Alam I."/>
            <person name="Rashid M."/>
            <person name="Vinu M."/>
            <person name="Ba-Alawi W."/>
            <person name="Anthony Kamau A."/>
            <person name="Kamanda Ngugi D."/>
            <person name="Goker M."/>
            <person name="Klenk H.P."/>
            <person name="Bajic V."/>
            <person name="Stingl U."/>
        </authorList>
    </citation>
    <scope>NUCLEOTIDE SEQUENCE [LARGE SCALE GENOMIC DNA]</scope>
    <source>
        <strain evidence="2">SCGC-AAA261F19</strain>
    </source>
</reference>
<name>A0A133VA10_9EURY</name>
<gene>
    <name evidence="2" type="ORF">AKJ45_02170</name>
</gene>
<dbReference type="GO" id="GO:0004829">
    <property type="term" value="F:threonine-tRNA ligase activity"/>
    <property type="evidence" value="ECO:0007669"/>
    <property type="project" value="InterPro"/>
</dbReference>
<dbReference type="Gene3D" id="3.50.80.10">
    <property type="entry name" value="D-tyrosyl-tRNA(Tyr) deacylase"/>
    <property type="match status" value="1"/>
</dbReference>
<organism evidence="2 3">
    <name type="scientific">candidate division MSBL1 archaeon SCGC-AAA261F19</name>
    <dbReference type="NCBI Taxonomy" id="1698275"/>
    <lineage>
        <taxon>Archaea</taxon>
        <taxon>Methanobacteriati</taxon>
        <taxon>Methanobacteriota</taxon>
        <taxon>candidate division MSBL1</taxon>
    </lineage>
</organism>
<dbReference type="GO" id="GO:0005524">
    <property type="term" value="F:ATP binding"/>
    <property type="evidence" value="ECO:0007669"/>
    <property type="project" value="InterPro"/>
</dbReference>
<dbReference type="AlphaFoldDB" id="A0A133VA10"/>
<sequence length="142" mass="16329">MKFLFVHADYVSYEVKQKSKVAEEIDDAHRKGRMENPLIVFLSVEERDENSEKNAKPVDRALGEIKDIASKIKVKNVALFPFAHLSESLASPDYAISVLKELETELEKSEFNLLRVPFGWYKEFEFRSKGHPLSVLSRAVRS</sequence>
<evidence type="ECO:0000313" key="2">
    <source>
        <dbReference type="EMBL" id="KXB03227.1"/>
    </source>
</evidence>
<dbReference type="Proteomes" id="UP000070565">
    <property type="component" value="Unassembled WGS sequence"/>
</dbReference>